<dbReference type="OrthoDB" id="121499at2"/>
<keyword evidence="3" id="KW-1185">Reference proteome</keyword>
<proteinExistence type="predicted"/>
<keyword evidence="1" id="KW-0732">Signal</keyword>
<feature type="signal peptide" evidence="1">
    <location>
        <begin position="1"/>
        <end position="28"/>
    </location>
</feature>
<sequence length="106" mass="11730">MAMRKLAGACCVAALAYAAVFAAAPAQARAVVDIAIGVAPPPLRVEHAGVRAGYVWAPGYWHWNGAHHVWIGGRWVVARPGYRYVGARWVRIGPDWHFRHAHWVRL</sequence>
<dbReference type="AlphaFoldDB" id="A0A4R2I8K7"/>
<dbReference type="EMBL" id="SLWQ01000005">
    <property type="protein sequence ID" value="TCO40372.1"/>
    <property type="molecule type" value="Genomic_DNA"/>
</dbReference>
<organism evidence="2 3">
    <name type="scientific">Dokdonella fugitiva</name>
    <dbReference type="NCBI Taxonomy" id="328517"/>
    <lineage>
        <taxon>Bacteria</taxon>
        <taxon>Pseudomonadati</taxon>
        <taxon>Pseudomonadota</taxon>
        <taxon>Gammaproteobacteria</taxon>
        <taxon>Lysobacterales</taxon>
        <taxon>Rhodanobacteraceae</taxon>
        <taxon>Dokdonella</taxon>
    </lineage>
</organism>
<evidence type="ECO:0000256" key="1">
    <source>
        <dbReference type="SAM" id="SignalP"/>
    </source>
</evidence>
<name>A0A4R2I8K7_9GAMM</name>
<dbReference type="Pfam" id="PF12779">
    <property type="entry name" value="WXXGXW"/>
    <property type="match status" value="2"/>
</dbReference>
<comment type="caution">
    <text evidence="2">The sequence shown here is derived from an EMBL/GenBank/DDBJ whole genome shotgun (WGS) entry which is preliminary data.</text>
</comment>
<evidence type="ECO:0000313" key="2">
    <source>
        <dbReference type="EMBL" id="TCO40372.1"/>
    </source>
</evidence>
<accession>A0A4R2I8K7</accession>
<gene>
    <name evidence="2" type="ORF">EV148_105167</name>
</gene>
<feature type="chain" id="PRO_5020383473" evidence="1">
    <location>
        <begin position="29"/>
        <end position="106"/>
    </location>
</feature>
<protein>
    <submittedName>
        <fullName evidence="2">YXWGXW repeat-containing protein</fullName>
    </submittedName>
</protein>
<dbReference type="RefSeq" id="WP_131997933.1">
    <property type="nucleotide sequence ID" value="NZ_SLWQ01000005.1"/>
</dbReference>
<dbReference type="InterPro" id="IPR024447">
    <property type="entry name" value="YXWGXW_rpt"/>
</dbReference>
<reference evidence="2 3" key="1">
    <citation type="journal article" date="2015" name="Stand. Genomic Sci.">
        <title>Genomic Encyclopedia of Bacterial and Archaeal Type Strains, Phase III: the genomes of soil and plant-associated and newly described type strains.</title>
        <authorList>
            <person name="Whitman W.B."/>
            <person name="Woyke T."/>
            <person name="Klenk H.P."/>
            <person name="Zhou Y."/>
            <person name="Lilburn T.G."/>
            <person name="Beck B.J."/>
            <person name="De Vos P."/>
            <person name="Vandamme P."/>
            <person name="Eisen J.A."/>
            <person name="Garrity G."/>
            <person name="Hugenholtz P."/>
            <person name="Kyrpides N.C."/>
        </authorList>
    </citation>
    <scope>NUCLEOTIDE SEQUENCE [LARGE SCALE GENOMIC DNA]</scope>
    <source>
        <strain evidence="2 3">A3</strain>
    </source>
</reference>
<dbReference type="Proteomes" id="UP000294862">
    <property type="component" value="Unassembled WGS sequence"/>
</dbReference>
<evidence type="ECO:0000313" key="3">
    <source>
        <dbReference type="Proteomes" id="UP000294862"/>
    </source>
</evidence>